<evidence type="ECO:0000313" key="6">
    <source>
        <dbReference type="Proteomes" id="UP000285961"/>
    </source>
</evidence>
<dbReference type="GO" id="GO:0005975">
    <property type="term" value="P:carbohydrate metabolic process"/>
    <property type="evidence" value="ECO:0007669"/>
    <property type="project" value="InterPro"/>
</dbReference>
<dbReference type="Gene3D" id="3.20.110.10">
    <property type="entry name" value="Glycoside hydrolase 38, N terminal domain"/>
    <property type="match status" value="1"/>
</dbReference>
<comment type="similarity">
    <text evidence="1 3">Belongs to the glycosyl hydrolase 57 family.</text>
</comment>
<dbReference type="InterPro" id="IPR004300">
    <property type="entry name" value="Glyco_hydro_57_N"/>
</dbReference>
<evidence type="ECO:0000256" key="2">
    <source>
        <dbReference type="ARBA" id="ARBA00023277"/>
    </source>
</evidence>
<feature type="domain" description="Glycoside hydrolase family 57 N-terminal" evidence="4">
    <location>
        <begin position="7"/>
        <end position="425"/>
    </location>
</feature>
<reference evidence="5 6" key="1">
    <citation type="journal article" date="2017" name="ISME J.">
        <title>Energy and carbon metabolisms in a deep terrestrial subsurface fluid microbial community.</title>
        <authorList>
            <person name="Momper L."/>
            <person name="Jungbluth S.P."/>
            <person name="Lee M.D."/>
            <person name="Amend J.P."/>
        </authorList>
    </citation>
    <scope>NUCLEOTIDE SEQUENCE [LARGE SCALE GENOMIC DNA]</scope>
    <source>
        <strain evidence="5">SURF_17</strain>
    </source>
</reference>
<dbReference type="EMBL" id="QZKI01000119">
    <property type="protein sequence ID" value="RJP66113.1"/>
    <property type="molecule type" value="Genomic_DNA"/>
</dbReference>
<dbReference type="InterPro" id="IPR027291">
    <property type="entry name" value="Glyco_hydro_38_N_sf"/>
</dbReference>
<name>A0A419ERK1_9BACT</name>
<evidence type="ECO:0000256" key="3">
    <source>
        <dbReference type="RuleBase" id="RU361196"/>
    </source>
</evidence>
<organism evidence="5 6">
    <name type="scientific">Candidatus Abyssobacteria bacterium SURF_17</name>
    <dbReference type="NCBI Taxonomy" id="2093361"/>
    <lineage>
        <taxon>Bacteria</taxon>
        <taxon>Pseudomonadati</taxon>
        <taxon>Candidatus Hydrogenedentota</taxon>
        <taxon>Candidatus Abyssobacteria</taxon>
    </lineage>
</organism>
<sequence length="728" mass="84118">MSKLFVAFLWHMHQPVYKDPISKKYTLPWVRLHSTKSYNDMLSILEGFPDIRQTFNLVPSLMTQIQEYASGEVSDTFYELSQKPASELTPEERVFILQNFFAANWETMVLIYPRYRELLEKRGRRTSAGELGEIQKRFSDDDMRDLQVWSNLTWFGYAARDKDRELQQLFLRRRGFSESEKLLVLEKQRQLIQSLLPRYKAAQDSGQIEICVSPFYHPILPLLCDFESAFEAIPHVKLPREQFKHPEDARAQVASAISYYEHVFGNKPRGMWPSEGSVSPEAAAIVAEAGIQWIATDEEILLNTIKGKGRGEMIYAPYRLQLDGVGLNIVFRDKSLSDLIGFSYSKSQPEISAKDLFGHLRNIHSFLRPTSGENLVSIILDGENPWEYYPDGGRSFLTTLYSLFSQSDAIEVTTIGNYLERFPPKLGLKRIFSGSWISHNFNIWIGRQEDNTAWDMLARTRRHLERQQKNLADLAPEVLEAAWNEIYAAEGSDWFWWYGDDFSSAFDGEFDRLFRSHLMQVHRLLGEDIPAYLNEPIINRGATRPTEQPSGFLSPLIDGLVTHFYEWVAAGSFDVRKSGGAMNISETCISRMYWGFDQEHLFFRLDTSMSPLGPEMSDAKIAINFENEKRRRIELLLPSSSREKALMHIREQTGEETWSEPREGGTIGVKKIIEFSVSFSQLELKTGEEVKFHVTVHKGRIEIERWPRNGYIEFKVPGEDFEASMWFV</sequence>
<keyword evidence="2 3" id="KW-0119">Carbohydrate metabolism</keyword>
<evidence type="ECO:0000256" key="1">
    <source>
        <dbReference type="ARBA" id="ARBA00006821"/>
    </source>
</evidence>
<gene>
    <name evidence="5" type="ORF">C4532_16545</name>
</gene>
<dbReference type="Proteomes" id="UP000285961">
    <property type="component" value="Unassembled WGS sequence"/>
</dbReference>
<protein>
    <submittedName>
        <fullName evidence="5">Glycoside hydrolase</fullName>
    </submittedName>
</protein>
<dbReference type="PANTHER" id="PTHR36306">
    <property type="entry name" value="ALPHA-AMYLASE-RELATED-RELATED"/>
    <property type="match status" value="1"/>
</dbReference>
<dbReference type="InterPro" id="IPR011330">
    <property type="entry name" value="Glyco_hydro/deAcase_b/a-brl"/>
</dbReference>
<keyword evidence="5" id="KW-0378">Hydrolase</keyword>
<dbReference type="InterPro" id="IPR052046">
    <property type="entry name" value="GH57_Enzymes"/>
</dbReference>
<dbReference type="SUPFAM" id="SSF88713">
    <property type="entry name" value="Glycoside hydrolase/deacetylase"/>
    <property type="match status" value="1"/>
</dbReference>
<evidence type="ECO:0000259" key="4">
    <source>
        <dbReference type="Pfam" id="PF03065"/>
    </source>
</evidence>
<dbReference type="AlphaFoldDB" id="A0A419ERK1"/>
<evidence type="ECO:0000313" key="5">
    <source>
        <dbReference type="EMBL" id="RJP66113.1"/>
    </source>
</evidence>
<dbReference type="CDD" id="cd10796">
    <property type="entry name" value="GH57N_APU"/>
    <property type="match status" value="1"/>
</dbReference>
<dbReference type="GO" id="GO:0016787">
    <property type="term" value="F:hydrolase activity"/>
    <property type="evidence" value="ECO:0007669"/>
    <property type="project" value="UniProtKB-KW"/>
</dbReference>
<comment type="caution">
    <text evidence="5">The sequence shown here is derived from an EMBL/GenBank/DDBJ whole genome shotgun (WGS) entry which is preliminary data.</text>
</comment>
<accession>A0A419ERK1</accession>
<dbReference type="Pfam" id="PF03065">
    <property type="entry name" value="Glyco_hydro_57"/>
    <property type="match status" value="1"/>
</dbReference>
<dbReference type="PANTHER" id="PTHR36306:SF1">
    <property type="entry name" value="ALPHA-AMYLASE-RELATED"/>
    <property type="match status" value="1"/>
</dbReference>
<proteinExistence type="inferred from homology"/>